<accession>A0ABN1SXE7</accession>
<protein>
    <submittedName>
        <fullName evidence="1">Uncharacterized protein</fullName>
    </submittedName>
</protein>
<reference evidence="1 2" key="1">
    <citation type="journal article" date="2019" name="Int. J. Syst. Evol. Microbiol.">
        <title>The Global Catalogue of Microorganisms (GCM) 10K type strain sequencing project: providing services to taxonomists for standard genome sequencing and annotation.</title>
        <authorList>
            <consortium name="The Broad Institute Genomics Platform"/>
            <consortium name="The Broad Institute Genome Sequencing Center for Infectious Disease"/>
            <person name="Wu L."/>
            <person name="Ma J."/>
        </authorList>
    </citation>
    <scope>NUCLEOTIDE SEQUENCE [LARGE SCALE GENOMIC DNA]</scope>
    <source>
        <strain evidence="1 2">JCM 11269</strain>
    </source>
</reference>
<dbReference type="Proteomes" id="UP001501072">
    <property type="component" value="Unassembled WGS sequence"/>
</dbReference>
<evidence type="ECO:0000313" key="2">
    <source>
        <dbReference type="Proteomes" id="UP001501072"/>
    </source>
</evidence>
<organism evidence="1 2">
    <name type="scientific">Streptomyces thermogriseus</name>
    <dbReference type="NCBI Taxonomy" id="75292"/>
    <lineage>
        <taxon>Bacteria</taxon>
        <taxon>Bacillati</taxon>
        <taxon>Actinomycetota</taxon>
        <taxon>Actinomycetes</taxon>
        <taxon>Kitasatosporales</taxon>
        <taxon>Streptomycetaceae</taxon>
        <taxon>Streptomyces</taxon>
    </lineage>
</organism>
<evidence type="ECO:0000313" key="1">
    <source>
        <dbReference type="EMBL" id="GAA1008381.1"/>
    </source>
</evidence>
<dbReference type="EMBL" id="BAAAHU010000017">
    <property type="protein sequence ID" value="GAA1008381.1"/>
    <property type="molecule type" value="Genomic_DNA"/>
</dbReference>
<comment type="caution">
    <text evidence="1">The sequence shown here is derived from an EMBL/GenBank/DDBJ whole genome shotgun (WGS) entry which is preliminary data.</text>
</comment>
<gene>
    <name evidence="1" type="ORF">GCM10009564_20680</name>
</gene>
<keyword evidence="2" id="KW-1185">Reference proteome</keyword>
<name>A0ABN1SXE7_9ACTN</name>
<sequence>MAALGLAFGCSGFALTGDGDAAEDWMFIECNPNGQWGWLPDAHRITEAFADILSTSAKGGGAR</sequence>
<proteinExistence type="predicted"/>